<comment type="caution">
    <text evidence="2">The sequence shown here is derived from an EMBL/GenBank/DDBJ whole genome shotgun (WGS) entry which is preliminary data.</text>
</comment>
<dbReference type="EMBL" id="FCNV02000010">
    <property type="protein sequence ID" value="SAL40501.1"/>
    <property type="molecule type" value="Genomic_DNA"/>
</dbReference>
<evidence type="ECO:0000313" key="2">
    <source>
        <dbReference type="EMBL" id="SAL40501.1"/>
    </source>
</evidence>
<proteinExistence type="predicted"/>
<reference evidence="2 3" key="1">
    <citation type="submission" date="2016-01" db="EMBL/GenBank/DDBJ databases">
        <authorList>
            <person name="Peeters C."/>
        </authorList>
    </citation>
    <scope>NUCLEOTIDE SEQUENCE [LARGE SCALE GENOMIC DNA]</scope>
    <source>
        <strain evidence="2">LMG 29315</strain>
    </source>
</reference>
<sequence length="392" mass="43623">MASAIRAGVARPVTPGILFDFSGIRTGGGVQLALNFLDRVFAREWPGVRLFVLLPDSGELARYPLKIPASHQLHCPSQALRRLWFERTTLQWFIRANDIVVIKTLFGAGLPHGPNVTSVVGVAYPIICYPDSPYWHYLPWRAAVLQRIKNAARRRRLLAADEVIVETLVMQRRIAAHCRLEKSRVHVLPPAPSDYLSPPPRERAGAAPLTFLFLSGTSPHKNLWRLPAVANHLLNAGMSGRFRFLVSCDARAFATQLTGHASAAAHFDFRGAVASRDIQSLYDESHVLVNLSDLESFSNNYMEAWKANVPLLVSDRDFARGICGESAIYCEPHDAAQIAKCMLEFIHGNIDTARLVANGAERLRRLGSQDMRMDRIHAKLLSYAAGREAWCS</sequence>
<name>A0A658R1S2_9BURK</name>
<organism evidence="2 3">
    <name type="scientific">Caballeronia concitans</name>
    <dbReference type="NCBI Taxonomy" id="1777133"/>
    <lineage>
        <taxon>Bacteria</taxon>
        <taxon>Pseudomonadati</taxon>
        <taxon>Pseudomonadota</taxon>
        <taxon>Betaproteobacteria</taxon>
        <taxon>Burkholderiales</taxon>
        <taxon>Burkholderiaceae</taxon>
        <taxon>Caballeronia</taxon>
    </lineage>
</organism>
<dbReference type="CDD" id="cd03801">
    <property type="entry name" value="GT4_PimA-like"/>
    <property type="match status" value="1"/>
</dbReference>
<dbReference type="SUPFAM" id="SSF53756">
    <property type="entry name" value="UDP-Glycosyltransferase/glycogen phosphorylase"/>
    <property type="match status" value="1"/>
</dbReference>
<dbReference type="AlphaFoldDB" id="A0A658R1S2"/>
<accession>A0A658R1S2</accession>
<dbReference type="GO" id="GO:0016757">
    <property type="term" value="F:glycosyltransferase activity"/>
    <property type="evidence" value="ECO:0007669"/>
    <property type="project" value="TreeGrafter"/>
</dbReference>
<keyword evidence="1 2" id="KW-0808">Transferase</keyword>
<dbReference type="RefSeq" id="WP_040050326.1">
    <property type="nucleotide sequence ID" value="NZ_FCNV02000010.1"/>
</dbReference>
<dbReference type="OrthoDB" id="9801609at2"/>
<protein>
    <submittedName>
        <fullName evidence="2">Group 1 glycosyl transferase</fullName>
    </submittedName>
</protein>
<evidence type="ECO:0000313" key="3">
    <source>
        <dbReference type="Proteomes" id="UP000198263"/>
    </source>
</evidence>
<dbReference type="PANTHER" id="PTHR46401:SF2">
    <property type="entry name" value="GLYCOSYLTRANSFERASE WBBK-RELATED"/>
    <property type="match status" value="1"/>
</dbReference>
<evidence type="ECO:0000256" key="1">
    <source>
        <dbReference type="ARBA" id="ARBA00022679"/>
    </source>
</evidence>
<dbReference type="PANTHER" id="PTHR46401">
    <property type="entry name" value="GLYCOSYLTRANSFERASE WBBK-RELATED"/>
    <property type="match status" value="1"/>
</dbReference>
<dbReference type="Gene3D" id="3.40.50.2000">
    <property type="entry name" value="Glycogen Phosphorylase B"/>
    <property type="match status" value="1"/>
</dbReference>
<dbReference type="Proteomes" id="UP000198263">
    <property type="component" value="Unassembled WGS sequence"/>
</dbReference>
<dbReference type="GO" id="GO:0009103">
    <property type="term" value="P:lipopolysaccharide biosynthetic process"/>
    <property type="evidence" value="ECO:0007669"/>
    <property type="project" value="TreeGrafter"/>
</dbReference>
<dbReference type="Pfam" id="PF13692">
    <property type="entry name" value="Glyco_trans_1_4"/>
    <property type="match status" value="1"/>
</dbReference>
<gene>
    <name evidence="2" type="ORF">AWB72_04243</name>
</gene>
<keyword evidence="3" id="KW-1185">Reference proteome</keyword>